<dbReference type="OMA" id="PWNSNAG"/>
<dbReference type="InterPro" id="IPR016161">
    <property type="entry name" value="Ald_DH/histidinol_DH"/>
</dbReference>
<dbReference type="InterPro" id="IPR016162">
    <property type="entry name" value="Ald_DH_N"/>
</dbReference>
<evidence type="ECO:0000313" key="7">
    <source>
        <dbReference type="Proteomes" id="UP000273159"/>
    </source>
</evidence>
<reference evidence="6 7" key="1">
    <citation type="submission" date="2018-10" db="EMBL/GenBank/DDBJ databases">
        <title>Genome-guide identification and characterization of bacteria that degrade polycyclic aromatic hydrocarbons and resist hexavalent chromium simultaneously.</title>
        <authorList>
            <person name="Feng H."/>
        </authorList>
    </citation>
    <scope>NUCLEOTIDE SEQUENCE [LARGE SCALE GENOMIC DNA]</scope>
    <source>
        <strain evidence="6 7">J015</strain>
    </source>
</reference>
<sequence>MNQQQIGQKKWNVIVDNEPIDVTDRYEIENPATGRPLALVPDCSVADVDRAVAASKAAQKLWAALPPRQRAAQLRTFAEVVKSHAEELAMLDAVDGGFSLAMMRRDVEAGLELIDIFADMALDLGGRTVPVSENLHFTTNEPFGVVARIGAFNHPIFFALSKIAAPLVAGNSVLLKAPDQTPLSSLRLAELAIGVLPTNLLITISGRGSISGRAIVRHPDIRRIGFIGSTATGRSIQRDASEVGVKHISLELGGKNAQIVFADADLEKAAHGAVNGMNFTWTAGQSCGSTSRLLVHSSVAAQLTERVAELVRAIRVGLPLDESTQMGPLVSEAQYQKSVDAISTAVSDGARIVTGGARPEGLGEEGWFLSPTVLADVAPGSFVEQTEIFGPVLSIVTFETDDEALRIANGVEYGLTATVWSSNTTRALTVARQVDAGYVIVNGGSRHYWGLPFGGTKASGVGREESIDELLSYTEVRTTTVVLD</sequence>
<dbReference type="InterPro" id="IPR029510">
    <property type="entry name" value="Ald_DH_CS_GLU"/>
</dbReference>
<evidence type="ECO:0000313" key="6">
    <source>
        <dbReference type="EMBL" id="RKO19413.1"/>
    </source>
</evidence>
<name>A0A3B0F8X8_PSEPS</name>
<feature type="domain" description="Aldehyde dehydrogenase" evidence="5">
    <location>
        <begin position="24"/>
        <end position="478"/>
    </location>
</feature>
<dbReference type="Gene3D" id="3.40.605.10">
    <property type="entry name" value="Aldehyde Dehydrogenase, Chain A, domain 1"/>
    <property type="match status" value="1"/>
</dbReference>
<organism evidence="6 7">
    <name type="scientific">Pseudarthrobacter phenanthrenivorans</name>
    <name type="common">Arthrobacter phenanthrenivorans</name>
    <dbReference type="NCBI Taxonomy" id="361575"/>
    <lineage>
        <taxon>Bacteria</taxon>
        <taxon>Bacillati</taxon>
        <taxon>Actinomycetota</taxon>
        <taxon>Actinomycetes</taxon>
        <taxon>Micrococcales</taxon>
        <taxon>Micrococcaceae</taxon>
        <taxon>Pseudarthrobacter</taxon>
    </lineage>
</organism>
<dbReference type="AlphaFoldDB" id="A0A3B0F8X8"/>
<dbReference type="Proteomes" id="UP000273159">
    <property type="component" value="Unassembled WGS sequence"/>
</dbReference>
<evidence type="ECO:0000256" key="4">
    <source>
        <dbReference type="RuleBase" id="RU003345"/>
    </source>
</evidence>
<keyword evidence="2 4" id="KW-0560">Oxidoreductase</keyword>
<dbReference type="GO" id="GO:0016620">
    <property type="term" value="F:oxidoreductase activity, acting on the aldehyde or oxo group of donors, NAD or NADP as acceptor"/>
    <property type="evidence" value="ECO:0007669"/>
    <property type="project" value="InterPro"/>
</dbReference>
<dbReference type="SUPFAM" id="SSF53720">
    <property type="entry name" value="ALDH-like"/>
    <property type="match status" value="1"/>
</dbReference>
<comment type="similarity">
    <text evidence="1 4">Belongs to the aldehyde dehydrogenase family.</text>
</comment>
<gene>
    <name evidence="6" type="ORF">D7Z96_20555</name>
</gene>
<comment type="caution">
    <text evidence="6">The sequence shown here is derived from an EMBL/GenBank/DDBJ whole genome shotgun (WGS) entry which is preliminary data.</text>
</comment>
<dbReference type="EMBL" id="RBNH01000040">
    <property type="protein sequence ID" value="RKO19413.1"/>
    <property type="molecule type" value="Genomic_DNA"/>
</dbReference>
<dbReference type="PROSITE" id="PS00687">
    <property type="entry name" value="ALDEHYDE_DEHYDR_GLU"/>
    <property type="match status" value="1"/>
</dbReference>
<reference evidence="7" key="2">
    <citation type="submission" date="2018-10" db="EMBL/GenBank/DDBJ databases">
        <authorList>
            <person name="Wang Y."/>
            <person name="Wang J."/>
            <person name="Yang X."/>
            <person name="Wang Z."/>
            <person name="Huang Y."/>
        </authorList>
    </citation>
    <scope>NUCLEOTIDE SEQUENCE [LARGE SCALE GENOMIC DNA]</scope>
    <source>
        <strain evidence="7">J015</strain>
    </source>
</reference>
<dbReference type="Pfam" id="PF00171">
    <property type="entry name" value="Aldedh"/>
    <property type="match status" value="1"/>
</dbReference>
<evidence type="ECO:0000256" key="1">
    <source>
        <dbReference type="ARBA" id="ARBA00009986"/>
    </source>
</evidence>
<dbReference type="FunFam" id="3.40.309.10:FF:000012">
    <property type="entry name" value="Betaine aldehyde dehydrogenase"/>
    <property type="match status" value="1"/>
</dbReference>
<dbReference type="InterPro" id="IPR015590">
    <property type="entry name" value="Aldehyde_DH_dom"/>
</dbReference>
<evidence type="ECO:0000256" key="2">
    <source>
        <dbReference type="ARBA" id="ARBA00023002"/>
    </source>
</evidence>
<accession>A0A3B0F8X8</accession>
<dbReference type="RefSeq" id="WP_013602981.1">
    <property type="nucleotide sequence ID" value="NZ_RBNH01000040.1"/>
</dbReference>
<proteinExistence type="inferred from homology"/>
<dbReference type="InterPro" id="IPR016163">
    <property type="entry name" value="Ald_DH_C"/>
</dbReference>
<dbReference type="FunFam" id="3.40.605.10:FF:000007">
    <property type="entry name" value="NAD/NADP-dependent betaine aldehyde dehydrogenase"/>
    <property type="match status" value="1"/>
</dbReference>
<evidence type="ECO:0000259" key="5">
    <source>
        <dbReference type="Pfam" id="PF00171"/>
    </source>
</evidence>
<dbReference type="Gene3D" id="3.40.309.10">
    <property type="entry name" value="Aldehyde Dehydrogenase, Chain A, domain 2"/>
    <property type="match status" value="1"/>
</dbReference>
<protein>
    <submittedName>
        <fullName evidence="6">Aldehyde dehydrogenase family protein</fullName>
    </submittedName>
</protein>
<evidence type="ECO:0000256" key="3">
    <source>
        <dbReference type="PROSITE-ProRule" id="PRU10007"/>
    </source>
</evidence>
<feature type="active site" evidence="3">
    <location>
        <position position="251"/>
    </location>
</feature>
<dbReference type="PANTHER" id="PTHR11699">
    <property type="entry name" value="ALDEHYDE DEHYDROGENASE-RELATED"/>
    <property type="match status" value="1"/>
</dbReference>